<dbReference type="SUPFAM" id="SSF51735">
    <property type="entry name" value="NAD(P)-binding Rossmann-fold domains"/>
    <property type="match status" value="1"/>
</dbReference>
<comment type="caution">
    <text evidence="4">The sequence shown here is derived from an EMBL/GenBank/DDBJ whole genome shotgun (WGS) entry which is preliminary data.</text>
</comment>
<dbReference type="Gene3D" id="3.40.50.720">
    <property type="entry name" value="NAD(P)-binding Rossmann-like Domain"/>
    <property type="match status" value="1"/>
</dbReference>
<evidence type="ECO:0000313" key="5">
    <source>
        <dbReference type="Proteomes" id="UP000236305"/>
    </source>
</evidence>
<evidence type="ECO:0008006" key="7">
    <source>
        <dbReference type="Google" id="ProtNLM"/>
    </source>
</evidence>
<evidence type="ECO:0000256" key="1">
    <source>
        <dbReference type="ARBA" id="ARBA00006484"/>
    </source>
</evidence>
<dbReference type="OrthoDB" id="191139at2759"/>
<proteinExistence type="inferred from homology"/>
<gene>
    <name evidence="3" type="ORF">BJF96_g4051</name>
    <name evidence="4" type="ORF">VDGE_07569</name>
</gene>
<dbReference type="Proteomes" id="UP000236305">
    <property type="component" value="Unassembled WGS sequence"/>
</dbReference>
<name>A0A2J8F732_VERDA</name>
<dbReference type="PANTHER" id="PTHR24320:SF272">
    <property type="entry name" value="NAD(P)-BINDING ROSSMANN-FOLD SUPERFAMILY PROTEIN"/>
    <property type="match status" value="1"/>
</dbReference>
<dbReference type="InterPro" id="IPR002347">
    <property type="entry name" value="SDR_fam"/>
</dbReference>
<dbReference type="AlphaFoldDB" id="A0A2J8F732"/>
<protein>
    <recommendedName>
        <fullName evidence="7">WW domain-containing oxidoreductase</fullName>
    </recommendedName>
</protein>
<evidence type="ECO:0000256" key="2">
    <source>
        <dbReference type="ARBA" id="ARBA00023002"/>
    </source>
</evidence>
<reference evidence="3 5" key="1">
    <citation type="submission" date="2017-12" db="EMBL/GenBank/DDBJ databases">
        <title>Comparative genomics yields insights into virulence evolution of Verticillium dahliae.</title>
        <authorList>
            <person name="Fan R."/>
            <person name="Armitage A.D."/>
            <person name="Cascant-Lopez E."/>
            <person name="Sobczyk M."/>
            <person name="Cockerton H.M."/>
            <person name="Harrison R.J."/>
        </authorList>
    </citation>
    <scope>NUCLEOTIDE SEQUENCE [LARGE SCALE GENOMIC DNA]</scope>
    <source>
        <strain evidence="3 5">12008</strain>
    </source>
</reference>
<evidence type="ECO:0000313" key="6">
    <source>
        <dbReference type="Proteomes" id="UP000288725"/>
    </source>
</evidence>
<dbReference type="PRINTS" id="PR00081">
    <property type="entry name" value="GDHRDH"/>
</dbReference>
<evidence type="ECO:0000313" key="4">
    <source>
        <dbReference type="EMBL" id="RXG41999.1"/>
    </source>
</evidence>
<sequence>MSRYTASYATPKGPGDARPTALQIIEDEGRVGQLTGKVALVTGANSGIGLETARALHAAGVTLYITARDTAKAEKAIEAIKKDSSASSNASIKAITLRLDSLSSVRSAAKAFLEQSDKLNLLILNAGIMCTPDEKTEDGFELQFGTNYLGHFLLFQLLKPALLSGSSPDFHSRVVSVSSIAHNDSGIRFEDINFEKTPHNPWLAYGQSKTANIYLANEIERRFSSKGLHALSLHPGVIFTNLTNHMDTTEWVASMTDEAKAELKSAPQGAATTVYAAVSKEWEGRGGKYLNNCAVDPLIPSGKTWQQGASGHAAWAYDVESAKKLWDIGNEMIGFKEE</sequence>
<dbReference type="EMBL" id="MPSH01000011">
    <property type="protein sequence ID" value="PNH32660.1"/>
    <property type="molecule type" value="Genomic_DNA"/>
</dbReference>
<accession>A0A2J8F732</accession>
<dbReference type="Pfam" id="PF00106">
    <property type="entry name" value="adh_short"/>
    <property type="match status" value="1"/>
</dbReference>
<dbReference type="GO" id="GO:0016491">
    <property type="term" value="F:oxidoreductase activity"/>
    <property type="evidence" value="ECO:0007669"/>
    <property type="project" value="UniProtKB-KW"/>
</dbReference>
<dbReference type="EMBL" id="RSDZ01000156">
    <property type="protein sequence ID" value="RXG41999.1"/>
    <property type="molecule type" value="Genomic_DNA"/>
</dbReference>
<comment type="similarity">
    <text evidence="1">Belongs to the short-chain dehydrogenases/reductases (SDR) family.</text>
</comment>
<dbReference type="Proteomes" id="UP000288725">
    <property type="component" value="Chromosome 5"/>
</dbReference>
<reference evidence="4 6" key="2">
    <citation type="submission" date="2018-12" db="EMBL/GenBank/DDBJ databases">
        <title>Genome of Verticillium dahliae isolate Getta Getta.</title>
        <authorList>
            <person name="Gardiner D.M."/>
        </authorList>
    </citation>
    <scope>NUCLEOTIDE SEQUENCE [LARGE SCALE GENOMIC DNA]</scope>
    <source>
        <strain evidence="4 6">Getta Getta</strain>
    </source>
</reference>
<dbReference type="PANTHER" id="PTHR24320">
    <property type="entry name" value="RETINOL DEHYDROGENASE"/>
    <property type="match status" value="1"/>
</dbReference>
<evidence type="ECO:0000313" key="3">
    <source>
        <dbReference type="EMBL" id="PNH32660.1"/>
    </source>
</evidence>
<dbReference type="OMA" id="YFMDCRR"/>
<dbReference type="InterPro" id="IPR036291">
    <property type="entry name" value="NAD(P)-bd_dom_sf"/>
</dbReference>
<keyword evidence="2" id="KW-0560">Oxidoreductase</keyword>
<organism evidence="4 6">
    <name type="scientific">Verticillium dahliae</name>
    <name type="common">Verticillium wilt</name>
    <dbReference type="NCBI Taxonomy" id="27337"/>
    <lineage>
        <taxon>Eukaryota</taxon>
        <taxon>Fungi</taxon>
        <taxon>Dikarya</taxon>
        <taxon>Ascomycota</taxon>
        <taxon>Pezizomycotina</taxon>
        <taxon>Sordariomycetes</taxon>
        <taxon>Hypocreomycetidae</taxon>
        <taxon>Glomerellales</taxon>
        <taxon>Plectosphaerellaceae</taxon>
        <taxon>Verticillium</taxon>
    </lineage>
</organism>